<evidence type="ECO:0000256" key="8">
    <source>
        <dbReference type="ARBA" id="ARBA00061500"/>
    </source>
</evidence>
<keyword evidence="3" id="KW-0028">Amino-acid biosynthesis</keyword>
<comment type="caution">
    <text evidence="12">The sequence shown here is derived from an EMBL/GenBank/DDBJ whole genome shotgun (WGS) entry which is preliminary data.</text>
</comment>
<dbReference type="GO" id="GO:0004048">
    <property type="term" value="F:anthranilate phosphoribosyltransferase activity"/>
    <property type="evidence" value="ECO:0007669"/>
    <property type="project" value="UniProtKB-EC"/>
</dbReference>
<dbReference type="PANTHER" id="PTHR43285:SF2">
    <property type="entry name" value="ANTHRANILATE PHOSPHORIBOSYLTRANSFERASE"/>
    <property type="match status" value="1"/>
</dbReference>
<evidence type="ECO:0000256" key="3">
    <source>
        <dbReference type="ARBA" id="ARBA00022605"/>
    </source>
</evidence>
<organism evidence="12 13">
    <name type="scientific">Cyanidiococcus yangmingshanensis</name>
    <dbReference type="NCBI Taxonomy" id="2690220"/>
    <lineage>
        <taxon>Eukaryota</taxon>
        <taxon>Rhodophyta</taxon>
        <taxon>Bangiophyceae</taxon>
        <taxon>Cyanidiales</taxon>
        <taxon>Cyanidiaceae</taxon>
        <taxon>Cyanidiococcus</taxon>
    </lineage>
</organism>
<evidence type="ECO:0000313" key="13">
    <source>
        <dbReference type="Proteomes" id="UP000530660"/>
    </source>
</evidence>
<keyword evidence="4 12" id="KW-0328">Glycosyltransferase</keyword>
<sequence length="465" mass="49116">MISTRELGRNRGRRLAFIGSSIALRGFCIRMLGAERITVRTTAPVNTFGRHAALWKGHAALLPVPGHTQSDSRAQAPSSVPLWGVGTALLAAGLATAWLYRFLGERSSLQLLAETPPDLPNASERLLHLIERLLAAETYLSLEEAADAMHCMLEVVSENPARVAAFLVLLRRNGAETGEVLAGMAAALLERAVLVSTGDIDTLDIVGTGGDGANTVNISTAAAIVAAACGARVAKHGNRSASSQCGSADVLEALGVKLELEAASIARCIAETGIGFLMAPHFHPQLASLAPLRRSLRVRTVFNILGPLLNPARSRRQVIGVAVPEVMEPMAEAMRRLGTERTWIVHCSGLDEMAPIGPTEIIEVSANEPLRRFQVDPKELGMPLCTVQNLVGGDCAANAEILTRCLQGAPGPISNAIIMNAGAGLVVYGLAETLHDGCAMAAHALMSGAAWETLEKWKSLSQTLP</sequence>
<dbReference type="InterPro" id="IPR000312">
    <property type="entry name" value="Glycosyl_Trfase_fam3"/>
</dbReference>
<dbReference type="GO" id="GO:0005829">
    <property type="term" value="C:cytosol"/>
    <property type="evidence" value="ECO:0007669"/>
    <property type="project" value="TreeGrafter"/>
</dbReference>
<dbReference type="PANTHER" id="PTHR43285">
    <property type="entry name" value="ANTHRANILATE PHOSPHORIBOSYLTRANSFERASE"/>
    <property type="match status" value="1"/>
</dbReference>
<evidence type="ECO:0000256" key="1">
    <source>
        <dbReference type="ARBA" id="ARBA00004907"/>
    </source>
</evidence>
<keyword evidence="6" id="KW-0822">Tryptophan biosynthesis</keyword>
<keyword evidence="5 12" id="KW-0808">Transferase</keyword>
<evidence type="ECO:0000256" key="9">
    <source>
        <dbReference type="SAM" id="Phobius"/>
    </source>
</evidence>
<dbReference type="InterPro" id="IPR017459">
    <property type="entry name" value="Glycosyl_Trfase_fam3_N_dom"/>
</dbReference>
<comment type="pathway">
    <text evidence="1">Amino-acid biosynthesis; L-tryptophan biosynthesis; L-tryptophan from chorismate: step 2/5.</text>
</comment>
<evidence type="ECO:0000256" key="4">
    <source>
        <dbReference type="ARBA" id="ARBA00022676"/>
    </source>
</evidence>
<dbReference type="GO" id="GO:0000162">
    <property type="term" value="P:L-tryptophan biosynthetic process"/>
    <property type="evidence" value="ECO:0007669"/>
    <property type="project" value="UniProtKB-KW"/>
</dbReference>
<dbReference type="OrthoDB" id="4706at2759"/>
<dbReference type="Pfam" id="PF02885">
    <property type="entry name" value="Glycos_trans_3N"/>
    <property type="match status" value="1"/>
</dbReference>
<comment type="similarity">
    <text evidence="8">Belongs to the anthranilate phosphoribosyltransferase family.</text>
</comment>
<dbReference type="InterPro" id="IPR035902">
    <property type="entry name" value="Nuc_phospho_transferase"/>
</dbReference>
<name>A0A7J7IHD2_9RHOD</name>
<dbReference type="NCBIfam" id="TIGR01245">
    <property type="entry name" value="trpD"/>
    <property type="match status" value="1"/>
</dbReference>
<dbReference type="EC" id="2.4.2.18" evidence="2"/>
<evidence type="ECO:0000256" key="7">
    <source>
        <dbReference type="ARBA" id="ARBA00023141"/>
    </source>
</evidence>
<keyword evidence="13" id="KW-1185">Reference proteome</keyword>
<feature type="transmembrane region" description="Helical" evidence="9">
    <location>
        <begin position="80"/>
        <end position="100"/>
    </location>
</feature>
<keyword evidence="9" id="KW-0472">Membrane</keyword>
<dbReference type="SUPFAM" id="SSF52418">
    <property type="entry name" value="Nucleoside phosphorylase/phosphoribosyltransferase catalytic domain"/>
    <property type="match status" value="1"/>
</dbReference>
<dbReference type="Gene3D" id="1.20.970.10">
    <property type="entry name" value="Transferase, Pyrimidine Nucleoside Phosphorylase, Chain C"/>
    <property type="match status" value="1"/>
</dbReference>
<evidence type="ECO:0000259" key="11">
    <source>
        <dbReference type="Pfam" id="PF02885"/>
    </source>
</evidence>
<evidence type="ECO:0000256" key="2">
    <source>
        <dbReference type="ARBA" id="ARBA00011948"/>
    </source>
</evidence>
<dbReference type="HAMAP" id="MF_00211">
    <property type="entry name" value="TrpD"/>
    <property type="match status" value="1"/>
</dbReference>
<proteinExistence type="inferred from homology"/>
<evidence type="ECO:0000259" key="10">
    <source>
        <dbReference type="Pfam" id="PF00591"/>
    </source>
</evidence>
<protein>
    <recommendedName>
        <fullName evidence="2">anthranilate phosphoribosyltransferase</fullName>
        <ecNumber evidence="2">2.4.2.18</ecNumber>
    </recommendedName>
</protein>
<dbReference type="Gene3D" id="3.40.1030.10">
    <property type="entry name" value="Nucleoside phosphorylase/phosphoribosyltransferase catalytic domain"/>
    <property type="match status" value="1"/>
</dbReference>
<dbReference type="EMBL" id="VWRR01000012">
    <property type="protein sequence ID" value="KAF6001927.1"/>
    <property type="molecule type" value="Genomic_DNA"/>
</dbReference>
<dbReference type="Pfam" id="PF00591">
    <property type="entry name" value="Glycos_transf_3"/>
    <property type="match status" value="1"/>
</dbReference>
<feature type="domain" description="Glycosyl transferase family 3" evidence="10">
    <location>
        <begin position="201"/>
        <end position="450"/>
    </location>
</feature>
<evidence type="ECO:0000313" key="12">
    <source>
        <dbReference type="EMBL" id="KAF6001927.1"/>
    </source>
</evidence>
<keyword evidence="7" id="KW-0057">Aromatic amino acid biosynthesis</keyword>
<accession>A0A7J7IHD2</accession>
<keyword evidence="9" id="KW-1133">Transmembrane helix</keyword>
<evidence type="ECO:0000256" key="6">
    <source>
        <dbReference type="ARBA" id="ARBA00022822"/>
    </source>
</evidence>
<gene>
    <name evidence="12" type="primary">TRP4</name>
    <name evidence="12" type="ORF">F1559_001598</name>
</gene>
<evidence type="ECO:0000256" key="5">
    <source>
        <dbReference type="ARBA" id="ARBA00022679"/>
    </source>
</evidence>
<reference evidence="12 13" key="1">
    <citation type="journal article" date="2020" name="J. Phycol.">
        <title>Comparative genome analysis reveals Cyanidiococcus gen. nov., a new extremophilic red algal genus sister to Cyanidioschyzon (Cyanidioschyzonaceae, Rhodophyta).</title>
        <authorList>
            <person name="Liu S.-L."/>
            <person name="Chiang Y.-R."/>
            <person name="Yoon H.S."/>
            <person name="Fu H.-Y."/>
        </authorList>
    </citation>
    <scope>NUCLEOTIDE SEQUENCE [LARGE SCALE GENOMIC DNA]</scope>
    <source>
        <strain evidence="12 13">THAL066</strain>
    </source>
</reference>
<dbReference type="Proteomes" id="UP000530660">
    <property type="component" value="Unassembled WGS sequence"/>
</dbReference>
<dbReference type="FunFam" id="3.40.1030.10:FF:000002">
    <property type="entry name" value="Anthranilate phosphoribosyltransferase"/>
    <property type="match status" value="1"/>
</dbReference>
<keyword evidence="9" id="KW-0812">Transmembrane</keyword>
<feature type="domain" description="Glycosyl transferase family 3 N-terminal" evidence="11">
    <location>
        <begin position="128"/>
        <end position="192"/>
    </location>
</feature>
<dbReference type="AlphaFoldDB" id="A0A7J7IHD2"/>
<dbReference type="InterPro" id="IPR005940">
    <property type="entry name" value="Anthranilate_Pribosyl_Tfrase"/>
</dbReference>